<accession>A0A545T2Q8</accession>
<sequence>MSLIRGDKLSLNYGPQVLLDNASFAIEERQKVCLVGRNGTGKSTLLKVINGEVAPDDGIVNRSRNHRVGFLPQALPEKSDLSVSAFVESGLAQVKQWVDDYQSLIMEDHESPKLVDLEEKINSHDGWTIDTRVKQTLSKLGLNGDVKMNELSGGWRRRAALAKALVQEPDLLILDEPTNHLDLSSIQWLEEQLKAFKGALLFVSHDRHFVNQVSDTIMELDRGHIRFFPGNYQAYTELKEQQLKEEEKVNSEFDKKLAQEEVWIRQGIKARRTRNEGRVRALKKMRQERAERRNQVGASKIQASVMNKGSKVVAKMKELQVGYDRALTLPITTIIQKGDKIGVLGNNGSGKTTFIKTLLGEIEPFAGELELSETVEVAYFDQLRESVDLNKTVSENIGDGREFVVVDGKERHVISYMQDFNFTADNVRAPASSLSGGEVNRLLLAKLFTRPANLFVLDEPTNDLDVETLEILEQMLVDIEATVIIISHDRAFLENCCSELFVFDNQLPPLYEIETDQFQIIEIVGGYQDWLHYFDNAMPKPKKVVQDKKGKSKAKPKSGKLSYKEQRALDELPQKIEDVESRIAEIENQMSQPDFYQDREKADNVVKDFEEMQIQLAKDYELWDELEAKRESLEN</sequence>
<dbReference type="HAMAP" id="MF_00848">
    <property type="entry name" value="Uup"/>
    <property type="match status" value="1"/>
</dbReference>
<keyword evidence="3 9" id="KW-0547">Nucleotide-binding</keyword>
<dbReference type="PANTHER" id="PTHR42855">
    <property type="entry name" value="ABC TRANSPORTER ATP-BINDING SUBUNIT"/>
    <property type="match status" value="1"/>
</dbReference>
<feature type="binding site" evidence="9">
    <location>
        <begin position="36"/>
        <end position="43"/>
    </location>
    <ligand>
        <name>ATP</name>
        <dbReference type="ChEBI" id="CHEBI:30616"/>
        <label>1</label>
    </ligand>
</feature>
<evidence type="ECO:0000256" key="1">
    <source>
        <dbReference type="ARBA" id="ARBA00022490"/>
    </source>
</evidence>
<dbReference type="InterPro" id="IPR043686">
    <property type="entry name" value="Uup"/>
</dbReference>
<comment type="function">
    <text evidence="9">Probably plays a role in ribosome assembly or function. May be involved in resolution of branched DNA intermediates that result from template switching in postreplication gaps. Binds DNA and has ATPase activity.</text>
</comment>
<protein>
    <recommendedName>
        <fullName evidence="9">ATP-binding protein Uup</fullName>
        <ecNumber evidence="9">3.6.1.-</ecNumber>
    </recommendedName>
</protein>
<evidence type="ECO:0000259" key="11">
    <source>
        <dbReference type="PROSITE" id="PS50893"/>
    </source>
</evidence>
<dbReference type="GO" id="GO:0016887">
    <property type="term" value="F:ATP hydrolysis activity"/>
    <property type="evidence" value="ECO:0007669"/>
    <property type="project" value="UniProtKB-UniRule"/>
</dbReference>
<dbReference type="OrthoDB" id="6130096at2"/>
<feature type="domain" description="ABC transporter" evidence="11">
    <location>
        <begin position="301"/>
        <end position="530"/>
    </location>
</feature>
<keyword evidence="5 9" id="KW-0378">Hydrolase</keyword>
<dbReference type="GO" id="GO:0005524">
    <property type="term" value="F:ATP binding"/>
    <property type="evidence" value="ECO:0007669"/>
    <property type="project" value="UniProtKB-UniRule"/>
</dbReference>
<dbReference type="InterPro" id="IPR051309">
    <property type="entry name" value="ABCF_ATPase"/>
</dbReference>
<dbReference type="InterPro" id="IPR037118">
    <property type="entry name" value="Val-tRNA_synth_C_sf"/>
</dbReference>
<keyword evidence="2 9" id="KW-0677">Repeat</keyword>
<feature type="domain" description="ABC transporter" evidence="11">
    <location>
        <begin position="4"/>
        <end position="247"/>
    </location>
</feature>
<dbReference type="InterPro" id="IPR032524">
    <property type="entry name" value="ABC_tran_C"/>
</dbReference>
<dbReference type="GO" id="GO:0006281">
    <property type="term" value="P:DNA repair"/>
    <property type="evidence" value="ECO:0007669"/>
    <property type="project" value="UniProtKB-KW"/>
</dbReference>
<dbReference type="Pfam" id="PF00005">
    <property type="entry name" value="ABC_tran"/>
    <property type="match status" value="2"/>
</dbReference>
<evidence type="ECO:0000313" key="12">
    <source>
        <dbReference type="EMBL" id="TQV71489.1"/>
    </source>
</evidence>
<dbReference type="InterPro" id="IPR003439">
    <property type="entry name" value="ABC_transporter-like_ATP-bd"/>
</dbReference>
<evidence type="ECO:0000256" key="5">
    <source>
        <dbReference type="ARBA" id="ARBA00022801"/>
    </source>
</evidence>
<dbReference type="InterPro" id="IPR017871">
    <property type="entry name" value="ABC_transporter-like_CS"/>
</dbReference>
<reference evidence="12 13" key="1">
    <citation type="submission" date="2019-06" db="EMBL/GenBank/DDBJ databases">
        <title>Draft genome of Aliikangiella marina GYP-15.</title>
        <authorList>
            <person name="Wang G."/>
        </authorList>
    </citation>
    <scope>NUCLEOTIDE SEQUENCE [LARGE SCALE GENOMIC DNA]</scope>
    <source>
        <strain evidence="12 13">GYP-15</strain>
    </source>
</reference>
<comment type="subcellular location">
    <subcellularLocation>
        <location evidence="9">Cytoplasm</location>
    </subcellularLocation>
    <text evidence="9">Associates with ribosomes.</text>
</comment>
<dbReference type="Gene3D" id="3.40.50.300">
    <property type="entry name" value="P-loop containing nucleotide triphosphate hydrolases"/>
    <property type="match status" value="2"/>
</dbReference>
<evidence type="ECO:0000256" key="2">
    <source>
        <dbReference type="ARBA" id="ARBA00022737"/>
    </source>
</evidence>
<keyword evidence="13" id="KW-1185">Reference proteome</keyword>
<dbReference type="EMBL" id="VIKR01000006">
    <property type="protein sequence ID" value="TQV71489.1"/>
    <property type="molecule type" value="Genomic_DNA"/>
</dbReference>
<evidence type="ECO:0000256" key="3">
    <source>
        <dbReference type="ARBA" id="ARBA00022741"/>
    </source>
</evidence>
<comment type="similarity">
    <text evidence="9">Belongs to the ABC transporter superfamily. ABCF family. Uup subfamily.</text>
</comment>
<feature type="binding site" evidence="9">
    <location>
        <begin position="345"/>
        <end position="352"/>
    </location>
    <ligand>
        <name>ATP</name>
        <dbReference type="ChEBI" id="CHEBI:30616"/>
        <label>2</label>
    </ligand>
</feature>
<dbReference type="Pfam" id="PF12848">
    <property type="entry name" value="ABC_tran_Xtn"/>
    <property type="match status" value="1"/>
</dbReference>
<dbReference type="SMART" id="SM00382">
    <property type="entry name" value="AAA"/>
    <property type="match status" value="2"/>
</dbReference>
<dbReference type="PANTHER" id="PTHR42855:SF1">
    <property type="entry name" value="ABC TRANSPORTER DOMAIN-CONTAINING PROTEIN"/>
    <property type="match status" value="1"/>
</dbReference>
<dbReference type="Pfam" id="PF16326">
    <property type="entry name" value="ABC_tran_CTD"/>
    <property type="match status" value="1"/>
</dbReference>
<dbReference type="GO" id="GO:0043022">
    <property type="term" value="F:ribosome binding"/>
    <property type="evidence" value="ECO:0007669"/>
    <property type="project" value="UniProtKB-UniRule"/>
</dbReference>
<feature type="region of interest" description="Disordered" evidence="10">
    <location>
        <begin position="545"/>
        <end position="565"/>
    </location>
</feature>
<evidence type="ECO:0000256" key="8">
    <source>
        <dbReference type="ARBA" id="ARBA00023204"/>
    </source>
</evidence>
<dbReference type="PROSITE" id="PS50893">
    <property type="entry name" value="ABC_TRANSPORTER_2"/>
    <property type="match status" value="2"/>
</dbReference>
<evidence type="ECO:0000256" key="6">
    <source>
        <dbReference type="ARBA" id="ARBA00022840"/>
    </source>
</evidence>
<keyword evidence="6 9" id="KW-0067">ATP-binding</keyword>
<dbReference type="CDD" id="cd03221">
    <property type="entry name" value="ABCF_EF-3"/>
    <property type="match status" value="2"/>
</dbReference>
<dbReference type="GO" id="GO:0003677">
    <property type="term" value="F:DNA binding"/>
    <property type="evidence" value="ECO:0007669"/>
    <property type="project" value="UniProtKB-UniRule"/>
</dbReference>
<dbReference type="InterPro" id="IPR003593">
    <property type="entry name" value="AAA+_ATPase"/>
</dbReference>
<evidence type="ECO:0000256" key="7">
    <source>
        <dbReference type="ARBA" id="ARBA00023125"/>
    </source>
</evidence>
<keyword evidence="4 9" id="KW-0227">DNA damage</keyword>
<dbReference type="Gene3D" id="1.10.287.380">
    <property type="entry name" value="Valyl-tRNA synthetase, C-terminal domain"/>
    <property type="match status" value="1"/>
</dbReference>
<proteinExistence type="inferred from homology"/>
<dbReference type="PROSITE" id="PS00211">
    <property type="entry name" value="ABC_TRANSPORTER_1"/>
    <property type="match status" value="1"/>
</dbReference>
<dbReference type="GO" id="GO:0005737">
    <property type="term" value="C:cytoplasm"/>
    <property type="evidence" value="ECO:0007669"/>
    <property type="project" value="UniProtKB-SubCell"/>
</dbReference>
<dbReference type="EC" id="3.6.1.-" evidence="9"/>
<gene>
    <name evidence="9" type="primary">uup</name>
    <name evidence="12" type="ORF">FLL45_20255</name>
</gene>
<evidence type="ECO:0000256" key="9">
    <source>
        <dbReference type="HAMAP-Rule" id="MF_00848"/>
    </source>
</evidence>
<keyword evidence="1 9" id="KW-0963">Cytoplasm</keyword>
<keyword evidence="8 9" id="KW-0234">DNA repair</keyword>
<dbReference type="Proteomes" id="UP000317839">
    <property type="component" value="Unassembled WGS sequence"/>
</dbReference>
<evidence type="ECO:0000313" key="13">
    <source>
        <dbReference type="Proteomes" id="UP000317839"/>
    </source>
</evidence>
<name>A0A545T2Q8_9GAMM</name>
<dbReference type="InterPro" id="IPR027417">
    <property type="entry name" value="P-loop_NTPase"/>
</dbReference>
<organism evidence="12 13">
    <name type="scientific">Aliikangiella marina</name>
    <dbReference type="NCBI Taxonomy" id="1712262"/>
    <lineage>
        <taxon>Bacteria</taxon>
        <taxon>Pseudomonadati</taxon>
        <taxon>Pseudomonadota</taxon>
        <taxon>Gammaproteobacteria</taxon>
        <taxon>Oceanospirillales</taxon>
        <taxon>Pleioneaceae</taxon>
        <taxon>Aliikangiella</taxon>
    </lineage>
</organism>
<keyword evidence="7 9" id="KW-0238">DNA-binding</keyword>
<dbReference type="SUPFAM" id="SSF52540">
    <property type="entry name" value="P-loop containing nucleoside triphosphate hydrolases"/>
    <property type="match status" value="2"/>
</dbReference>
<dbReference type="AlphaFoldDB" id="A0A545T2Q8"/>
<comment type="caution">
    <text evidence="12">The sequence shown here is derived from an EMBL/GenBank/DDBJ whole genome shotgun (WGS) entry which is preliminary data.</text>
</comment>
<evidence type="ECO:0000256" key="4">
    <source>
        <dbReference type="ARBA" id="ARBA00022763"/>
    </source>
</evidence>
<comment type="catalytic activity">
    <reaction evidence="9">
        <text>ATP + H2O = ADP + phosphate + H(+)</text>
        <dbReference type="Rhea" id="RHEA:13065"/>
        <dbReference type="ChEBI" id="CHEBI:15377"/>
        <dbReference type="ChEBI" id="CHEBI:15378"/>
        <dbReference type="ChEBI" id="CHEBI:30616"/>
        <dbReference type="ChEBI" id="CHEBI:43474"/>
        <dbReference type="ChEBI" id="CHEBI:456216"/>
    </reaction>
</comment>
<dbReference type="InterPro" id="IPR032781">
    <property type="entry name" value="ABC_tran_Xtn"/>
</dbReference>
<dbReference type="FunFam" id="3.40.50.300:FF:000011">
    <property type="entry name" value="Putative ABC transporter ATP-binding component"/>
    <property type="match status" value="1"/>
</dbReference>
<evidence type="ECO:0000256" key="10">
    <source>
        <dbReference type="SAM" id="MobiDB-lite"/>
    </source>
</evidence>
<dbReference type="RefSeq" id="WP_142943888.1">
    <property type="nucleotide sequence ID" value="NZ_VIKR01000006.1"/>
</dbReference>